<feature type="transmembrane region" description="Helical" evidence="4">
    <location>
        <begin position="37"/>
        <end position="56"/>
    </location>
</feature>
<dbReference type="GO" id="GO:0006935">
    <property type="term" value="P:chemotaxis"/>
    <property type="evidence" value="ECO:0007669"/>
    <property type="project" value="InterPro"/>
</dbReference>
<dbReference type="RefSeq" id="WP_274359563.1">
    <property type="nucleotide sequence ID" value="NZ_CP118101.1"/>
</dbReference>
<protein>
    <submittedName>
        <fullName evidence="6">Methyl-accepting chemotaxis protein</fullName>
    </submittedName>
</protein>
<dbReference type="PANTHER" id="PTHR32089">
    <property type="entry name" value="METHYL-ACCEPTING CHEMOTAXIS PROTEIN MCPB"/>
    <property type="match status" value="1"/>
</dbReference>
<evidence type="ECO:0000313" key="6">
    <source>
        <dbReference type="EMBL" id="WDH83475.1"/>
    </source>
</evidence>
<evidence type="ECO:0000256" key="1">
    <source>
        <dbReference type="ARBA" id="ARBA00023224"/>
    </source>
</evidence>
<dbReference type="Gene3D" id="1.10.287.950">
    <property type="entry name" value="Methyl-accepting chemotaxis protein"/>
    <property type="match status" value="1"/>
</dbReference>
<feature type="transmembrane region" description="Helical" evidence="4">
    <location>
        <begin position="106"/>
        <end position="130"/>
    </location>
</feature>
<keyword evidence="4" id="KW-0472">Membrane</keyword>
<gene>
    <name evidence="6" type="ORF">PUW23_04310</name>
</gene>
<organism evidence="6 7">
    <name type="scientific">Paenibacillus urinalis</name>
    <dbReference type="NCBI Taxonomy" id="521520"/>
    <lineage>
        <taxon>Bacteria</taxon>
        <taxon>Bacillati</taxon>
        <taxon>Bacillota</taxon>
        <taxon>Bacilli</taxon>
        <taxon>Bacillales</taxon>
        <taxon>Paenibacillaceae</taxon>
        <taxon>Paenibacillus</taxon>
    </lineage>
</organism>
<dbReference type="PROSITE" id="PS50111">
    <property type="entry name" value="CHEMOTAXIS_TRANSDUC_2"/>
    <property type="match status" value="1"/>
</dbReference>
<name>A0AAX3N447_9BACL</name>
<reference evidence="6" key="1">
    <citation type="submission" date="2023-02" db="EMBL/GenBank/DDBJ databases">
        <title>Pathogen: clinical or host-associated sample.</title>
        <authorList>
            <person name="Hergert J."/>
            <person name="Casey R."/>
            <person name="Wagner J."/>
            <person name="Young E.L."/>
            <person name="Oakeson K.F."/>
        </authorList>
    </citation>
    <scope>NUCLEOTIDE SEQUENCE</scope>
    <source>
        <strain evidence="6">2022CK-00830</strain>
    </source>
</reference>
<evidence type="ECO:0000256" key="2">
    <source>
        <dbReference type="ARBA" id="ARBA00029447"/>
    </source>
</evidence>
<dbReference type="Pfam" id="PF00015">
    <property type="entry name" value="MCPsignal"/>
    <property type="match status" value="1"/>
</dbReference>
<dbReference type="InterPro" id="IPR004090">
    <property type="entry name" value="Chemotax_Me-accpt_rcpt"/>
</dbReference>
<dbReference type="Proteomes" id="UP001220962">
    <property type="component" value="Chromosome"/>
</dbReference>
<feature type="transmembrane region" description="Helical" evidence="4">
    <location>
        <begin position="12"/>
        <end position="31"/>
    </location>
</feature>
<feature type="domain" description="Methyl-accepting transducer" evidence="5">
    <location>
        <begin position="198"/>
        <end position="455"/>
    </location>
</feature>
<dbReference type="PANTHER" id="PTHR32089:SF112">
    <property type="entry name" value="LYSOZYME-LIKE PROTEIN-RELATED"/>
    <property type="match status" value="1"/>
</dbReference>
<feature type="transmembrane region" description="Helical" evidence="4">
    <location>
        <begin position="68"/>
        <end position="94"/>
    </location>
</feature>
<evidence type="ECO:0000256" key="3">
    <source>
        <dbReference type="PROSITE-ProRule" id="PRU00284"/>
    </source>
</evidence>
<comment type="similarity">
    <text evidence="2">Belongs to the methyl-accepting chemotaxis (MCP) protein family.</text>
</comment>
<accession>A0AAX3N447</accession>
<feature type="transmembrane region" description="Helical" evidence="4">
    <location>
        <begin position="137"/>
        <end position="157"/>
    </location>
</feature>
<keyword evidence="1 3" id="KW-0807">Transducer</keyword>
<dbReference type="InterPro" id="IPR004089">
    <property type="entry name" value="MCPsignal_dom"/>
</dbReference>
<evidence type="ECO:0000259" key="5">
    <source>
        <dbReference type="PROSITE" id="PS50111"/>
    </source>
</evidence>
<sequence length="480" mass="51797">MTQDLLELHKRNGLLVLLLWICTILGIVSTMDSLDGVLSIAYPAIPVCLLSTFLYWKKLFIPQIKYLMVIGINIISFSIMSMGSAVTNSLVLYLGLAFCSLYMDRFIMIFNGIIGLALLNYFAATAYINVDVISLNTFYIVVLLTLIGQSTVGTRMLKNMDVSMKEANEAKERVEVLINEARTVSTTLNTSGEELNENAVMAGKINAEVLAAFHEMSAGIESQASSVSDISSAMESLNDSVQRTFAASETTSEKANMAAELTKEGQDQITDLAAKMHQVSELVDNTAVIMGKVNSENVKIGGILSSIEEIAKQTNLLSFNASIEAARAGEHGRGFAVVAEEIRQLAQLTHRASSDIGGILSSIQNNISSAAVRISEGQTASRSGAESADIITALFQEINANTKEVMDQADHLLDLNIQLQSASTQITDEIASVSSVTEQSAASVEEVLASAELQQHRVNEIVSSIQKLNEIAQAIDKTLQ</sequence>
<proteinExistence type="inferred from homology"/>
<dbReference type="PRINTS" id="PR00260">
    <property type="entry name" value="CHEMTRNSDUCR"/>
</dbReference>
<dbReference type="EMBL" id="CP118101">
    <property type="protein sequence ID" value="WDH83475.1"/>
    <property type="molecule type" value="Genomic_DNA"/>
</dbReference>
<dbReference type="SMART" id="SM00283">
    <property type="entry name" value="MA"/>
    <property type="match status" value="1"/>
</dbReference>
<dbReference type="GO" id="GO:0004888">
    <property type="term" value="F:transmembrane signaling receptor activity"/>
    <property type="evidence" value="ECO:0007669"/>
    <property type="project" value="InterPro"/>
</dbReference>
<evidence type="ECO:0000256" key="4">
    <source>
        <dbReference type="SAM" id="Phobius"/>
    </source>
</evidence>
<keyword evidence="4" id="KW-1133">Transmembrane helix</keyword>
<dbReference type="GO" id="GO:0016020">
    <property type="term" value="C:membrane"/>
    <property type="evidence" value="ECO:0007669"/>
    <property type="project" value="InterPro"/>
</dbReference>
<keyword evidence="4" id="KW-0812">Transmembrane</keyword>
<dbReference type="GO" id="GO:0007165">
    <property type="term" value="P:signal transduction"/>
    <property type="evidence" value="ECO:0007669"/>
    <property type="project" value="UniProtKB-KW"/>
</dbReference>
<dbReference type="SUPFAM" id="SSF58104">
    <property type="entry name" value="Methyl-accepting chemotaxis protein (MCP) signaling domain"/>
    <property type="match status" value="1"/>
</dbReference>
<evidence type="ECO:0000313" key="7">
    <source>
        <dbReference type="Proteomes" id="UP001220962"/>
    </source>
</evidence>
<dbReference type="AlphaFoldDB" id="A0AAX3N447"/>